<accession>A0A1H4RI04</accession>
<dbReference type="GO" id="GO:0016787">
    <property type="term" value="F:hydrolase activity"/>
    <property type="evidence" value="ECO:0007669"/>
    <property type="project" value="UniProtKB-KW"/>
</dbReference>
<dbReference type="InterPro" id="IPR000073">
    <property type="entry name" value="AB_hydrolase_1"/>
</dbReference>
<dbReference type="Pfam" id="PF12697">
    <property type="entry name" value="Abhydrolase_6"/>
    <property type="match status" value="1"/>
</dbReference>
<evidence type="ECO:0000313" key="3">
    <source>
        <dbReference type="EMBL" id="SEC31505.1"/>
    </source>
</evidence>
<dbReference type="EMBL" id="FNTD01000004">
    <property type="protein sequence ID" value="SEC31505.1"/>
    <property type="molecule type" value="Genomic_DNA"/>
</dbReference>
<dbReference type="Gene3D" id="3.40.50.1820">
    <property type="entry name" value="alpha/beta hydrolase"/>
    <property type="match status" value="1"/>
</dbReference>
<feature type="compositionally biased region" description="Basic residues" evidence="1">
    <location>
        <begin position="1"/>
        <end position="23"/>
    </location>
</feature>
<evidence type="ECO:0000256" key="1">
    <source>
        <dbReference type="SAM" id="MobiDB-lite"/>
    </source>
</evidence>
<organism evidence="3 4">
    <name type="scientific">Streptomyces misionensis</name>
    <dbReference type="NCBI Taxonomy" id="67331"/>
    <lineage>
        <taxon>Bacteria</taxon>
        <taxon>Bacillati</taxon>
        <taxon>Actinomycetota</taxon>
        <taxon>Actinomycetes</taxon>
        <taxon>Kitasatosporales</taxon>
        <taxon>Streptomycetaceae</taxon>
        <taxon>Streptomyces</taxon>
    </lineage>
</organism>
<dbReference type="InterPro" id="IPR029058">
    <property type="entry name" value="AB_hydrolase_fold"/>
</dbReference>
<dbReference type="Proteomes" id="UP000182375">
    <property type="component" value="Unassembled WGS sequence"/>
</dbReference>
<feature type="region of interest" description="Disordered" evidence="1">
    <location>
        <begin position="1"/>
        <end position="38"/>
    </location>
</feature>
<name>A0A1H4RI04_9ACTN</name>
<proteinExistence type="predicted"/>
<evidence type="ECO:0000313" key="4">
    <source>
        <dbReference type="Proteomes" id="UP000182375"/>
    </source>
</evidence>
<reference evidence="3 4" key="1">
    <citation type="submission" date="2016-10" db="EMBL/GenBank/DDBJ databases">
        <authorList>
            <person name="de Groot N.N."/>
        </authorList>
    </citation>
    <scope>NUCLEOTIDE SEQUENCE [LARGE SCALE GENOMIC DNA]</scope>
    <source>
        <strain evidence="3 4">DSM 40306</strain>
    </source>
</reference>
<feature type="domain" description="AB hydrolase-1" evidence="2">
    <location>
        <begin position="16"/>
        <end position="83"/>
    </location>
</feature>
<sequence>MALPSRRRPRTARRRARVAHHLAGRVTPPAPDLRGRAHSRALPGPYGIAAHADDMAAVVGEPARAPVVPTGHSMGAFTAALTAVRHPDPPSALLLPARPP</sequence>
<dbReference type="STRING" id="67331.SAMN04490357_1702"/>
<gene>
    <name evidence="3" type="ORF">SAMN04490357_1702</name>
</gene>
<dbReference type="AlphaFoldDB" id="A0A1H4RI04"/>
<keyword evidence="3" id="KW-0378">Hydrolase</keyword>
<dbReference type="SUPFAM" id="SSF53474">
    <property type="entry name" value="alpha/beta-Hydrolases"/>
    <property type="match status" value="1"/>
</dbReference>
<protein>
    <submittedName>
        <fullName evidence="3">Alpha/beta hydrolase family protein</fullName>
    </submittedName>
</protein>
<evidence type="ECO:0000259" key="2">
    <source>
        <dbReference type="Pfam" id="PF12697"/>
    </source>
</evidence>